<dbReference type="InterPro" id="IPR000433">
    <property type="entry name" value="Znf_ZZ"/>
</dbReference>
<evidence type="ECO:0000256" key="4">
    <source>
        <dbReference type="PROSITE-ProRule" id="PRU00228"/>
    </source>
</evidence>
<feature type="compositionally biased region" description="Low complexity" evidence="6">
    <location>
        <begin position="1367"/>
        <end position="1386"/>
    </location>
</feature>
<dbReference type="CDD" id="cd02249">
    <property type="entry name" value="ZZ"/>
    <property type="match status" value="1"/>
</dbReference>
<evidence type="ECO:0000313" key="8">
    <source>
        <dbReference type="EMBL" id="TFK56841.1"/>
    </source>
</evidence>
<feature type="region of interest" description="Disordered" evidence="6">
    <location>
        <begin position="1030"/>
        <end position="1049"/>
    </location>
</feature>
<dbReference type="STRING" id="5364.A0A5C3NSY3"/>
<feature type="compositionally biased region" description="Low complexity" evidence="6">
    <location>
        <begin position="218"/>
        <end position="231"/>
    </location>
</feature>
<feature type="region of interest" description="Disordered" evidence="6">
    <location>
        <begin position="199"/>
        <end position="245"/>
    </location>
</feature>
<keyword evidence="9" id="KW-1185">Reference proteome</keyword>
<sequence>MFTVKATYRNQTRKFTFADHQSFFPTYNQIFHQLYRVFPISQSYYLSKLLFSPSPTSPNARILLSKEVHNAEDYERAIRQFQGRSWPDALLRFTVFDETPHKPAIRGSGNSAQNGSAPESRVSSDIWLTGPEESFTVTPSIRVSPTPSPRSPMEVDVPADSLYRPQKYRREDERSMITPGSTTATYVPSPAQSVSRLGAAVPQQAQQHPAGLHDARVRGSSSSSASTVRASPPMPPPPPPLPADTIPAVQDLFASFMHDFERLMSTSFGEDWRARQDLSVPGIPRLPHTPQQVMNLCARYPAVPSLSFSDSIQPSGIPPPPIILSPAHGDYQGSAPYFPTGQAPCGLAPPSIPDTGNQGVSVPHFVGGSSLLWNIPPPPPLPIVVQRERSPSPETPRIGSPMPSFIRLSSPPPPSTTLQGKNAGASANESEETVIHSNVICDACDQTVVGVRHKCLDCPDYDLCTPCMDTGSAERHNPFHEFYDIREPGRVVVHNVFSGLGERNNAPTSRTSPTVIGVPAASAERVRHGARCDLCDSVVTGDRYKCLACPDFDTCQRCFSITRDQHPGHGFVKVKEPSDIIARHDAAASVVHGARCDACNQIIVGARYKCMHPSCPDYDLCPRCEALPIAVHPVHHPMLKLKERDAVIPTVTRVGGTTMVEDAERVRLEDMQAALAMKESELEERFLVLEDREAELHMLQERQREVEEMNALLEGREKIADEKDEELVRREEYIEHQQIELVQRAESLEDRMGDVQMRSEMLEDQLRDLEARRKELDDEEMGLQDKQTELNSMERFLVDWETRLEGKEGFLEYQVADLNERERTLDERERKLEDLQGESREPWIGSPVGVSPAPESPWRRYAEDLIPLNLPAVPTHVPNIQVEPPSPSMVEASRVAVPVHGSPSPMPTPEEIDAIIRRSESTYPEIGVVDAHQDHQSSGESEDARMPGMFSMSTHRSEASSDGPLTVSVDYSLPRYPSDVGSNDLFNELWPAVASELRHLLQPSTDAVPDRTSMPGGGDFTGSIVAPRESEGERTMPGLGATGGFISNDDFARRSTRETPLRGLNSAIGGFVSTDAPAQLSAESVPDQMCMPGGHFYGFERPSAPSRSRPTSTVEVAQGNENAEAYSPPLATEPLLSCPAEQLAPAEVLSRLANSLANLLSGRPESASAEAQEAHKEQELADPFTDEAAPETRAETPVNVPLSMMGMTHNNIPDGQVFPPGAEFVKSWNVINDGEGDWPETTELVFVAGDRLVAGVDIPKFKIGRVGAGEVVDIWTGELKAPEHPGKYVSYWRLSDGQGNQFGKSLWIDITVAEVDTSSGDESLAASSVIMPNNAGTPALTEAPMLPLVAPSAPSAVTLSDNDSVGSSASLISHPSSPVSVDGSGSEWEDTRDFLTPPLAPHVAGEMEYVVLYESSDSDLGRD</sequence>
<evidence type="ECO:0000313" key="9">
    <source>
        <dbReference type="Proteomes" id="UP000305948"/>
    </source>
</evidence>
<dbReference type="CDD" id="cd02340">
    <property type="entry name" value="ZZ_NBR1_like"/>
    <property type="match status" value="2"/>
</dbReference>
<dbReference type="PANTHER" id="PTHR20930">
    <property type="entry name" value="OVARIAN CARCINOMA ANTIGEN CA125-RELATED"/>
    <property type="match status" value="1"/>
</dbReference>
<dbReference type="PANTHER" id="PTHR20930:SF0">
    <property type="entry name" value="PROTEIN ILRUN"/>
    <property type="match status" value="1"/>
</dbReference>
<dbReference type="Gene3D" id="2.60.40.10">
    <property type="entry name" value="Immunoglobulins"/>
    <property type="match status" value="1"/>
</dbReference>
<feature type="region of interest" description="Disordered" evidence="6">
    <location>
        <begin position="1096"/>
        <end position="1117"/>
    </location>
</feature>
<feature type="coiled-coil region" evidence="5">
    <location>
        <begin position="689"/>
        <end position="716"/>
    </location>
</feature>
<feature type="domain" description="ZZ-type" evidence="7">
    <location>
        <begin position="527"/>
        <end position="579"/>
    </location>
</feature>
<dbReference type="SMART" id="SM00291">
    <property type="entry name" value="ZnF_ZZ"/>
    <property type="match status" value="3"/>
</dbReference>
<feature type="coiled-coil region" evidence="5">
    <location>
        <begin position="745"/>
        <end position="786"/>
    </location>
</feature>
<dbReference type="GO" id="GO:0008270">
    <property type="term" value="F:zinc ion binding"/>
    <property type="evidence" value="ECO:0007669"/>
    <property type="project" value="UniProtKB-KW"/>
</dbReference>
<dbReference type="Pfam" id="PF00569">
    <property type="entry name" value="ZZ"/>
    <property type="match status" value="3"/>
</dbReference>
<feature type="region of interest" description="Disordered" evidence="6">
    <location>
        <begin position="1163"/>
        <end position="1193"/>
    </location>
</feature>
<protein>
    <recommendedName>
        <fullName evidence="7">ZZ-type domain-containing protein</fullName>
    </recommendedName>
</protein>
<evidence type="ECO:0000256" key="1">
    <source>
        <dbReference type="ARBA" id="ARBA00022723"/>
    </source>
</evidence>
<feature type="region of interest" description="Disordered" evidence="6">
    <location>
        <begin position="102"/>
        <end position="122"/>
    </location>
</feature>
<keyword evidence="1" id="KW-0479">Metal-binding</keyword>
<gene>
    <name evidence="8" type="ORF">OE88DRAFT_1730284</name>
</gene>
<feature type="compositionally biased region" description="Polar residues" evidence="6">
    <location>
        <begin position="416"/>
        <end position="426"/>
    </location>
</feature>
<feature type="compositionally biased region" description="Pro residues" evidence="6">
    <location>
        <begin position="232"/>
        <end position="242"/>
    </location>
</feature>
<evidence type="ECO:0000256" key="6">
    <source>
        <dbReference type="SAM" id="MobiDB-lite"/>
    </source>
</evidence>
<evidence type="ECO:0000259" key="7">
    <source>
        <dbReference type="PROSITE" id="PS50135"/>
    </source>
</evidence>
<reference evidence="8 9" key="1">
    <citation type="journal article" date="2019" name="Nat. Ecol. Evol.">
        <title>Megaphylogeny resolves global patterns of mushroom evolution.</title>
        <authorList>
            <person name="Varga T."/>
            <person name="Krizsan K."/>
            <person name="Foldi C."/>
            <person name="Dima B."/>
            <person name="Sanchez-Garcia M."/>
            <person name="Sanchez-Ramirez S."/>
            <person name="Szollosi G.J."/>
            <person name="Szarkandi J.G."/>
            <person name="Papp V."/>
            <person name="Albert L."/>
            <person name="Andreopoulos W."/>
            <person name="Angelini C."/>
            <person name="Antonin V."/>
            <person name="Barry K.W."/>
            <person name="Bougher N.L."/>
            <person name="Buchanan P."/>
            <person name="Buyck B."/>
            <person name="Bense V."/>
            <person name="Catcheside P."/>
            <person name="Chovatia M."/>
            <person name="Cooper J."/>
            <person name="Damon W."/>
            <person name="Desjardin D."/>
            <person name="Finy P."/>
            <person name="Geml J."/>
            <person name="Haridas S."/>
            <person name="Hughes K."/>
            <person name="Justo A."/>
            <person name="Karasinski D."/>
            <person name="Kautmanova I."/>
            <person name="Kiss B."/>
            <person name="Kocsube S."/>
            <person name="Kotiranta H."/>
            <person name="LaButti K.M."/>
            <person name="Lechner B.E."/>
            <person name="Liimatainen K."/>
            <person name="Lipzen A."/>
            <person name="Lukacs Z."/>
            <person name="Mihaltcheva S."/>
            <person name="Morgado L.N."/>
            <person name="Niskanen T."/>
            <person name="Noordeloos M.E."/>
            <person name="Ohm R.A."/>
            <person name="Ortiz-Santana B."/>
            <person name="Ovrebo C."/>
            <person name="Racz N."/>
            <person name="Riley R."/>
            <person name="Savchenko A."/>
            <person name="Shiryaev A."/>
            <person name="Soop K."/>
            <person name="Spirin V."/>
            <person name="Szebenyi C."/>
            <person name="Tomsovsky M."/>
            <person name="Tulloss R.E."/>
            <person name="Uehling J."/>
            <person name="Grigoriev I.V."/>
            <person name="Vagvolgyi C."/>
            <person name="Papp T."/>
            <person name="Martin F.M."/>
            <person name="Miettinen O."/>
            <person name="Hibbett D.S."/>
            <person name="Nagy L.G."/>
        </authorList>
    </citation>
    <scope>NUCLEOTIDE SEQUENCE [LARGE SCALE GENOMIC DNA]</scope>
    <source>
        <strain evidence="8 9">OMC1185</strain>
    </source>
</reference>
<keyword evidence="5" id="KW-0175">Coiled coil</keyword>
<evidence type="ECO:0000256" key="2">
    <source>
        <dbReference type="ARBA" id="ARBA00022771"/>
    </source>
</evidence>
<dbReference type="InterPro" id="IPR032350">
    <property type="entry name" value="Nbr1_FW"/>
</dbReference>
<dbReference type="Gene3D" id="3.30.60.90">
    <property type="match status" value="3"/>
</dbReference>
<proteinExistence type="predicted"/>
<dbReference type="InterPro" id="IPR013783">
    <property type="entry name" value="Ig-like_fold"/>
</dbReference>
<dbReference type="Proteomes" id="UP000305948">
    <property type="component" value="Unassembled WGS sequence"/>
</dbReference>
<dbReference type="CDD" id="cd14947">
    <property type="entry name" value="NBR1_like"/>
    <property type="match status" value="1"/>
</dbReference>
<evidence type="ECO:0000256" key="5">
    <source>
        <dbReference type="SAM" id="Coils"/>
    </source>
</evidence>
<evidence type="ECO:0000256" key="3">
    <source>
        <dbReference type="ARBA" id="ARBA00022833"/>
    </source>
</evidence>
<dbReference type="Pfam" id="PF16158">
    <property type="entry name" value="N_BRCA1_IG"/>
    <property type="match status" value="1"/>
</dbReference>
<feature type="compositionally biased region" description="Low complexity" evidence="6">
    <location>
        <begin position="1101"/>
        <end position="1110"/>
    </location>
</feature>
<dbReference type="InterPro" id="IPR043145">
    <property type="entry name" value="Znf_ZZ_sf"/>
</dbReference>
<dbReference type="OrthoDB" id="661148at2759"/>
<dbReference type="PROSITE" id="PS50135">
    <property type="entry name" value="ZF_ZZ_2"/>
    <property type="match status" value="2"/>
</dbReference>
<organism evidence="8 9">
    <name type="scientific">Heliocybe sulcata</name>
    <dbReference type="NCBI Taxonomy" id="5364"/>
    <lineage>
        <taxon>Eukaryota</taxon>
        <taxon>Fungi</taxon>
        <taxon>Dikarya</taxon>
        <taxon>Basidiomycota</taxon>
        <taxon>Agaricomycotina</taxon>
        <taxon>Agaricomycetes</taxon>
        <taxon>Gloeophyllales</taxon>
        <taxon>Gloeophyllaceae</taxon>
        <taxon>Heliocybe</taxon>
    </lineage>
</organism>
<dbReference type="EMBL" id="ML213503">
    <property type="protein sequence ID" value="TFK56841.1"/>
    <property type="molecule type" value="Genomic_DNA"/>
</dbReference>
<dbReference type="SUPFAM" id="SSF57850">
    <property type="entry name" value="RING/U-box"/>
    <property type="match status" value="3"/>
</dbReference>
<accession>A0A5C3NSY3</accession>
<feature type="region of interest" description="Disordered" evidence="6">
    <location>
        <begin position="389"/>
        <end position="426"/>
    </location>
</feature>
<feature type="compositionally biased region" description="Polar residues" evidence="6">
    <location>
        <begin position="108"/>
        <end position="122"/>
    </location>
</feature>
<keyword evidence="3" id="KW-0862">Zinc</keyword>
<feature type="domain" description="ZZ-type" evidence="7">
    <location>
        <begin position="436"/>
        <end position="490"/>
    </location>
</feature>
<feature type="compositionally biased region" description="Low complexity" evidence="6">
    <location>
        <begin position="199"/>
        <end position="210"/>
    </location>
</feature>
<dbReference type="PROSITE" id="PS01357">
    <property type="entry name" value="ZF_ZZ_1"/>
    <property type="match status" value="1"/>
</dbReference>
<feature type="region of interest" description="Disordered" evidence="6">
    <location>
        <begin position="137"/>
        <end position="157"/>
    </location>
</feature>
<keyword evidence="2 4" id="KW-0863">Zinc-finger</keyword>
<feature type="region of interest" description="Disordered" evidence="6">
    <location>
        <begin position="1360"/>
        <end position="1399"/>
    </location>
</feature>
<name>A0A5C3NSY3_9AGAM</name>